<protein>
    <submittedName>
        <fullName evidence="1">RNAase</fullName>
    </submittedName>
</protein>
<dbReference type="EMBL" id="JABAIL010000001">
    <property type="protein sequence ID" value="NLR90282.1"/>
    <property type="molecule type" value="Genomic_DNA"/>
</dbReference>
<dbReference type="SUPFAM" id="SSF54518">
    <property type="entry name" value="Tubby C-terminal domain-like"/>
    <property type="match status" value="1"/>
</dbReference>
<dbReference type="GO" id="GO:0005886">
    <property type="term" value="C:plasma membrane"/>
    <property type="evidence" value="ECO:0007669"/>
    <property type="project" value="TreeGrafter"/>
</dbReference>
<gene>
    <name evidence="1" type="ORF">HGP29_03650</name>
</gene>
<dbReference type="PANTHER" id="PTHR23248">
    <property type="entry name" value="PHOSPHOLIPID SCRAMBLASE-RELATED"/>
    <property type="match status" value="1"/>
</dbReference>
<proteinExistence type="predicted"/>
<dbReference type="Gene3D" id="2.40.160.200">
    <property type="entry name" value="LURP1-related"/>
    <property type="match status" value="1"/>
</dbReference>
<reference evidence="1 2" key="1">
    <citation type="submission" date="2020-04" db="EMBL/GenBank/DDBJ databases">
        <title>Flammeovirga sp. SR4, a novel species isolated from seawater.</title>
        <authorList>
            <person name="Wang X."/>
        </authorList>
    </citation>
    <scope>NUCLEOTIDE SEQUENCE [LARGE SCALE GENOMIC DNA]</scope>
    <source>
        <strain evidence="1 2">SR4</strain>
    </source>
</reference>
<name>A0A7X8SHK2_9BACT</name>
<evidence type="ECO:0000313" key="2">
    <source>
        <dbReference type="Proteomes" id="UP000585050"/>
    </source>
</evidence>
<dbReference type="InterPro" id="IPR038595">
    <property type="entry name" value="LOR_sf"/>
</dbReference>
<dbReference type="InterPro" id="IPR005552">
    <property type="entry name" value="Scramblase"/>
</dbReference>
<accession>A0A7X8SHK2</accession>
<dbReference type="Proteomes" id="UP000585050">
    <property type="component" value="Unassembled WGS sequence"/>
</dbReference>
<dbReference type="AlphaFoldDB" id="A0A7X8SHK2"/>
<keyword evidence="2" id="KW-1185">Reference proteome</keyword>
<dbReference type="GO" id="GO:0017128">
    <property type="term" value="F:phospholipid scramblase activity"/>
    <property type="evidence" value="ECO:0007669"/>
    <property type="project" value="InterPro"/>
</dbReference>
<dbReference type="RefSeq" id="WP_168880989.1">
    <property type="nucleotide sequence ID" value="NZ_JABAIL010000001.1"/>
</dbReference>
<dbReference type="Pfam" id="PF03803">
    <property type="entry name" value="Scramblase"/>
    <property type="match status" value="1"/>
</dbReference>
<dbReference type="PANTHER" id="PTHR23248:SF9">
    <property type="entry name" value="PHOSPHOLIPID SCRAMBLASE"/>
    <property type="match status" value="1"/>
</dbReference>
<sequence>MNSLLNRNTFFVKEHVGMFKAANNYDIYDPETNQIILECREDNLGFFTKILRFTDYKTLTPFEVEIRTPQGEKVLTVKRGVSLWLSKVEVFDERDQLVGYFKQRFFSIGGKFEVFDPNDVSLCMLKGKWTSWDFRFVKDDFEFAHVSKEFAGIMKEMFTTADNYALEINPEVPENHPLRLLILGAVMCIDMVLKER</sequence>
<organism evidence="1 2">
    <name type="scientific">Flammeovirga agarivorans</name>
    <dbReference type="NCBI Taxonomy" id="2726742"/>
    <lineage>
        <taxon>Bacteria</taxon>
        <taxon>Pseudomonadati</taxon>
        <taxon>Bacteroidota</taxon>
        <taxon>Cytophagia</taxon>
        <taxon>Cytophagales</taxon>
        <taxon>Flammeovirgaceae</taxon>
        <taxon>Flammeovirga</taxon>
    </lineage>
</organism>
<evidence type="ECO:0000313" key="1">
    <source>
        <dbReference type="EMBL" id="NLR90282.1"/>
    </source>
</evidence>
<dbReference type="InterPro" id="IPR025659">
    <property type="entry name" value="Tubby-like_C"/>
</dbReference>
<comment type="caution">
    <text evidence="1">The sequence shown here is derived from an EMBL/GenBank/DDBJ whole genome shotgun (WGS) entry which is preliminary data.</text>
</comment>